<dbReference type="PANTHER" id="PTHR23036">
    <property type="entry name" value="CYTOKINE RECEPTOR"/>
    <property type="match status" value="1"/>
</dbReference>
<dbReference type="PROSITE" id="PS50835">
    <property type="entry name" value="IG_LIKE"/>
    <property type="match status" value="1"/>
</dbReference>
<dbReference type="OrthoDB" id="9404142at2759"/>
<dbReference type="KEGG" id="spu:100891084"/>
<dbReference type="InterPro" id="IPR003599">
    <property type="entry name" value="Ig_sub"/>
</dbReference>
<dbReference type="InterPro" id="IPR007110">
    <property type="entry name" value="Ig-like_dom"/>
</dbReference>
<evidence type="ECO:0000256" key="4">
    <source>
        <dbReference type="ARBA" id="ARBA00023157"/>
    </source>
</evidence>
<evidence type="ECO:0000313" key="12">
    <source>
        <dbReference type="Proteomes" id="UP000007110"/>
    </source>
</evidence>
<evidence type="ECO:0000256" key="6">
    <source>
        <dbReference type="ARBA" id="ARBA00023180"/>
    </source>
</evidence>
<dbReference type="GO" id="GO:0019955">
    <property type="term" value="F:cytokine binding"/>
    <property type="evidence" value="ECO:0000318"/>
    <property type="project" value="GO_Central"/>
</dbReference>
<feature type="compositionally biased region" description="Low complexity" evidence="7">
    <location>
        <begin position="569"/>
        <end position="583"/>
    </location>
</feature>
<dbReference type="EnsemblMetazoa" id="XM_011671865">
    <property type="protein sequence ID" value="XP_011670167"/>
    <property type="gene ID" value="LOC100891084"/>
</dbReference>
<sequence>MAFCRTSNLLLAILCVLRVQRGGSIDASLQPLDPVIRVGGSLTLSCTLNHGDNNNRTSQSIQWTKHSSRIPASQYATPNVSTSLLHLHNVTIADAGKYYCQFEDDDEWTGKQGVHVYIGTPPEPVKNVTCEAQTLTTFWCKWDNHHHPNTNLAVRDTLQFRPYFGQWRTCRLTEQNRCEGICGDYYEMFETRVISTNVLGNASLHEQFILNEILRPDPVRDVSMTALEPGCLTVTWQLPEGWDGGILFFLTNSIRYRDLHHPTLHSQWTEVNLTSKGKNYTLCQLRSYATYEVVISIWSILNERFKLKSWSKPVTARTQMTAPSAAPRNLTLNSSLETPTWISVTWSPMDALEENGVILEYLIYSCTLNASYPQTFVEESVRSSNDYVEWTSLFCLDEIRVENMNITQEEDQYDLIEYTLIDSEAGQSYLVWVSAVNFVGEGPLTEPGMIALPSIPESKRRGRTGAIIASAITICQVIFIIGLCLCCWQAGMDPFKRNRRLPQPYIPPDVLAMKQEALTPRPPCTGEFFNELCEYKEDKSLLEDQSQLAPTMVSNSGGSSVDHGFYDMQSSSSNSGSGSSSCSSSQYNSSHYHSISTLSCSVNLTGNKQIVLMKDPETGYSVATSVTDKCDVPSENDNTQPLLIMNGNYGIAEEEEEDEDSEGYVNPNDVEPGTVGVSRIILKGNVYNKPSTRHRYQSSQSDTSTVLTSLSDQGFGSADSDPDSRQVSPTETTSPLFPELLPSKQDIMDSNVDTNDNADYFGLDEIESICSSMASSRYRSSNGEDFPYRLPSVTQYRRKSKSSNKSSGSESDIFSGYMSMATKEESDNDYGYVSKDRESGAREGYETAYVSNQEKVNAISTYDMSEFGSEAHPSVNKTMRTEPFSNSSSGDIITGENRQSPICITIPKTFSPSSSGSSPCPSVASSPTSIVSEMPSVLADRQNLIARDFEEKVASSPNSTVSEMPLVLADRQILIARDFEEEGVPSDLIRAGPALPPDSSDDHQSGEGECGGKKDGYVSHVEATKMSATKMSVIQSRRLPEMIKSKETPPGSSIRLRTEDNHPKKASLRDILFTDPVSGYVSNAVFT</sequence>
<feature type="compositionally biased region" description="Polar residues" evidence="7">
    <location>
        <begin position="725"/>
        <end position="735"/>
    </location>
</feature>
<protein>
    <submittedName>
        <fullName evidence="11">Uncharacterized protein</fullName>
    </submittedName>
</protein>
<keyword evidence="12" id="KW-1185">Reference proteome</keyword>
<dbReference type="PANTHER" id="PTHR23036:SF151">
    <property type="entry name" value="FIBRONECTIN TYPE-III DOMAIN-CONTAINING PROTEIN"/>
    <property type="match status" value="1"/>
</dbReference>
<dbReference type="AlphaFoldDB" id="A0A7M7HL64"/>
<feature type="domain" description="Fibronectin type-III" evidence="10">
    <location>
        <begin position="326"/>
        <end position="423"/>
    </location>
</feature>
<evidence type="ECO:0000256" key="3">
    <source>
        <dbReference type="ARBA" id="ARBA00022737"/>
    </source>
</evidence>
<feature type="domain" description="Fibronectin type-III" evidence="10">
    <location>
        <begin position="218"/>
        <end position="321"/>
    </location>
</feature>
<keyword evidence="5" id="KW-0675">Receptor</keyword>
<reference evidence="12" key="1">
    <citation type="submission" date="2015-02" db="EMBL/GenBank/DDBJ databases">
        <title>Genome sequencing for Strongylocentrotus purpuratus.</title>
        <authorList>
            <person name="Murali S."/>
            <person name="Liu Y."/>
            <person name="Vee V."/>
            <person name="English A."/>
            <person name="Wang M."/>
            <person name="Skinner E."/>
            <person name="Han Y."/>
            <person name="Muzny D.M."/>
            <person name="Worley K.C."/>
            <person name="Gibbs R.A."/>
        </authorList>
    </citation>
    <scope>NUCLEOTIDE SEQUENCE</scope>
</reference>
<dbReference type="InterPro" id="IPR050379">
    <property type="entry name" value="Type-I_Cytokine_Rcpt"/>
</dbReference>
<comment type="similarity">
    <text evidence="1">Belongs to the type I cytokine receptor family. Type 3 subfamily.</text>
</comment>
<dbReference type="GO" id="GO:0004896">
    <property type="term" value="F:cytokine receptor activity"/>
    <property type="evidence" value="ECO:0000318"/>
    <property type="project" value="GO_Central"/>
</dbReference>
<feature type="region of interest" description="Disordered" evidence="7">
    <location>
        <begin position="690"/>
        <end position="752"/>
    </location>
</feature>
<dbReference type="SMART" id="SM00408">
    <property type="entry name" value="IGc2"/>
    <property type="match status" value="1"/>
</dbReference>
<feature type="compositionally biased region" description="Basic and acidic residues" evidence="7">
    <location>
        <begin position="1000"/>
        <end position="1016"/>
    </location>
</feature>
<keyword evidence="4" id="KW-1015">Disulfide bond</keyword>
<dbReference type="SUPFAM" id="SSF49265">
    <property type="entry name" value="Fibronectin type III"/>
    <property type="match status" value="2"/>
</dbReference>
<dbReference type="Proteomes" id="UP000007110">
    <property type="component" value="Unassembled WGS sequence"/>
</dbReference>
<feature type="signal peptide" evidence="8">
    <location>
        <begin position="1"/>
        <end position="22"/>
    </location>
</feature>
<evidence type="ECO:0000256" key="5">
    <source>
        <dbReference type="ARBA" id="ARBA00023170"/>
    </source>
</evidence>
<feature type="region of interest" description="Disordered" evidence="7">
    <location>
        <begin position="778"/>
        <end position="812"/>
    </location>
</feature>
<evidence type="ECO:0000256" key="7">
    <source>
        <dbReference type="SAM" id="MobiDB-lite"/>
    </source>
</evidence>
<reference evidence="11" key="2">
    <citation type="submission" date="2021-01" db="UniProtKB">
        <authorList>
            <consortium name="EnsemblMetazoa"/>
        </authorList>
    </citation>
    <scope>IDENTIFICATION</scope>
</reference>
<dbReference type="Gene3D" id="2.60.40.10">
    <property type="entry name" value="Immunoglobulins"/>
    <property type="match status" value="4"/>
</dbReference>
<dbReference type="InterPro" id="IPR036179">
    <property type="entry name" value="Ig-like_dom_sf"/>
</dbReference>
<evidence type="ECO:0000256" key="1">
    <source>
        <dbReference type="ARBA" id="ARBA00010890"/>
    </source>
</evidence>
<feature type="region of interest" description="Disordered" evidence="7">
    <location>
        <begin position="876"/>
        <end position="895"/>
    </location>
</feature>
<organism evidence="11 12">
    <name type="scientific">Strongylocentrotus purpuratus</name>
    <name type="common">Purple sea urchin</name>
    <dbReference type="NCBI Taxonomy" id="7668"/>
    <lineage>
        <taxon>Eukaryota</taxon>
        <taxon>Metazoa</taxon>
        <taxon>Echinodermata</taxon>
        <taxon>Eleutherozoa</taxon>
        <taxon>Echinozoa</taxon>
        <taxon>Echinoidea</taxon>
        <taxon>Euechinoidea</taxon>
        <taxon>Echinacea</taxon>
        <taxon>Camarodonta</taxon>
        <taxon>Echinidea</taxon>
        <taxon>Strongylocentrotidae</taxon>
        <taxon>Strongylocentrotus</taxon>
    </lineage>
</organism>
<evidence type="ECO:0000259" key="10">
    <source>
        <dbReference type="PROSITE" id="PS50853"/>
    </source>
</evidence>
<dbReference type="GO" id="GO:0043235">
    <property type="term" value="C:receptor complex"/>
    <property type="evidence" value="ECO:0000318"/>
    <property type="project" value="GO_Central"/>
</dbReference>
<dbReference type="GO" id="GO:0019221">
    <property type="term" value="P:cytokine-mediated signaling pathway"/>
    <property type="evidence" value="ECO:0000318"/>
    <property type="project" value="GO_Central"/>
</dbReference>
<dbReference type="InParanoid" id="A0A7M7HL64"/>
<dbReference type="SUPFAM" id="SSF48726">
    <property type="entry name" value="Immunoglobulin"/>
    <property type="match status" value="1"/>
</dbReference>
<dbReference type="GeneID" id="100891084"/>
<feature type="region of interest" description="Disordered" evidence="7">
    <location>
        <begin position="563"/>
        <end position="583"/>
    </location>
</feature>
<feature type="compositionally biased region" description="Acidic residues" evidence="7">
    <location>
        <begin position="653"/>
        <end position="662"/>
    </location>
</feature>
<dbReference type="SMART" id="SM00409">
    <property type="entry name" value="IG"/>
    <property type="match status" value="1"/>
</dbReference>
<dbReference type="SMART" id="SM00060">
    <property type="entry name" value="FN3"/>
    <property type="match status" value="2"/>
</dbReference>
<dbReference type="InterPro" id="IPR003961">
    <property type="entry name" value="FN3_dom"/>
</dbReference>
<accession>A0A7M7HL64</accession>
<evidence type="ECO:0000313" key="11">
    <source>
        <dbReference type="EnsemblMetazoa" id="XP_011670167"/>
    </source>
</evidence>
<feature type="region of interest" description="Disordered" evidence="7">
    <location>
        <begin position="653"/>
        <end position="677"/>
    </location>
</feature>
<proteinExistence type="inferred from homology"/>
<evidence type="ECO:0000256" key="8">
    <source>
        <dbReference type="SAM" id="SignalP"/>
    </source>
</evidence>
<keyword evidence="2 8" id="KW-0732">Signal</keyword>
<dbReference type="CDD" id="cd00063">
    <property type="entry name" value="FN3"/>
    <property type="match status" value="2"/>
</dbReference>
<keyword evidence="6" id="KW-0325">Glycoprotein</keyword>
<dbReference type="GO" id="GO:0009897">
    <property type="term" value="C:external side of plasma membrane"/>
    <property type="evidence" value="ECO:0000318"/>
    <property type="project" value="GO_Central"/>
</dbReference>
<evidence type="ECO:0000256" key="2">
    <source>
        <dbReference type="ARBA" id="ARBA00022729"/>
    </source>
</evidence>
<dbReference type="InterPro" id="IPR013783">
    <property type="entry name" value="Ig-like_fold"/>
</dbReference>
<dbReference type="PROSITE" id="PS50853">
    <property type="entry name" value="FN3"/>
    <property type="match status" value="2"/>
</dbReference>
<evidence type="ECO:0000259" key="9">
    <source>
        <dbReference type="PROSITE" id="PS50835"/>
    </source>
</evidence>
<dbReference type="InterPro" id="IPR036116">
    <property type="entry name" value="FN3_sf"/>
</dbReference>
<dbReference type="InterPro" id="IPR003598">
    <property type="entry name" value="Ig_sub2"/>
</dbReference>
<feature type="region of interest" description="Disordered" evidence="7">
    <location>
        <begin position="987"/>
        <end position="1016"/>
    </location>
</feature>
<name>A0A7M7HL64_STRPU</name>
<dbReference type="Pfam" id="PF13927">
    <property type="entry name" value="Ig_3"/>
    <property type="match status" value="1"/>
</dbReference>
<feature type="chain" id="PRO_5029530854" evidence="8">
    <location>
        <begin position="23"/>
        <end position="1087"/>
    </location>
</feature>
<dbReference type="RefSeq" id="XP_011670167.2">
    <property type="nucleotide sequence ID" value="XM_011671865.2"/>
</dbReference>
<feature type="compositionally biased region" description="Low complexity" evidence="7">
    <location>
        <begin position="697"/>
        <end position="713"/>
    </location>
</feature>
<feature type="domain" description="Ig-like" evidence="9">
    <location>
        <begin position="39"/>
        <end position="101"/>
    </location>
</feature>
<keyword evidence="3" id="KW-0677">Repeat</keyword>